<evidence type="ECO:0000256" key="4">
    <source>
        <dbReference type="ARBA" id="ARBA00022481"/>
    </source>
</evidence>
<reference evidence="11 12" key="1">
    <citation type="journal article" date="2021" name="Elife">
        <title>Chloroplast acquisition without the gene transfer in kleptoplastic sea slugs, Plakobranchus ocellatus.</title>
        <authorList>
            <person name="Maeda T."/>
            <person name="Takahashi S."/>
            <person name="Yoshida T."/>
            <person name="Shimamura S."/>
            <person name="Takaki Y."/>
            <person name="Nagai Y."/>
            <person name="Toyoda A."/>
            <person name="Suzuki Y."/>
            <person name="Arimoto A."/>
            <person name="Ishii H."/>
            <person name="Satoh N."/>
            <person name="Nishiyama T."/>
            <person name="Hasebe M."/>
            <person name="Maruyama T."/>
            <person name="Minagawa J."/>
            <person name="Obokata J."/>
            <person name="Shigenobu S."/>
        </authorList>
    </citation>
    <scope>NUCLEOTIDE SEQUENCE [LARGE SCALE GENOMIC DNA]</scope>
</reference>
<evidence type="ECO:0000259" key="10">
    <source>
        <dbReference type="PROSITE" id="PS50097"/>
    </source>
</evidence>
<dbReference type="GO" id="GO:0005886">
    <property type="term" value="C:plasma membrane"/>
    <property type="evidence" value="ECO:0007669"/>
    <property type="project" value="UniProtKB-SubCell"/>
</dbReference>
<dbReference type="PROSITE" id="PS51419">
    <property type="entry name" value="RAB"/>
    <property type="match status" value="1"/>
</dbReference>
<dbReference type="InterPro" id="IPR001806">
    <property type="entry name" value="Small_GTPase"/>
</dbReference>
<evidence type="ECO:0000313" key="11">
    <source>
        <dbReference type="EMBL" id="GFS15066.1"/>
    </source>
</evidence>
<comment type="similarity">
    <text evidence="2">Belongs to the small GTPase superfamily. Rho family.</text>
</comment>
<evidence type="ECO:0000256" key="6">
    <source>
        <dbReference type="ARBA" id="ARBA00023134"/>
    </source>
</evidence>
<dbReference type="InterPro" id="IPR011333">
    <property type="entry name" value="SKP1/BTB/POZ_sf"/>
</dbReference>
<dbReference type="InterPro" id="IPR000210">
    <property type="entry name" value="BTB/POZ_dom"/>
</dbReference>
<evidence type="ECO:0000256" key="5">
    <source>
        <dbReference type="ARBA" id="ARBA00022741"/>
    </source>
</evidence>
<evidence type="ECO:0000256" key="9">
    <source>
        <dbReference type="ARBA" id="ARBA00023289"/>
    </source>
</evidence>
<dbReference type="GO" id="GO:0005525">
    <property type="term" value="F:GTP binding"/>
    <property type="evidence" value="ECO:0007669"/>
    <property type="project" value="UniProtKB-KW"/>
</dbReference>
<dbReference type="Proteomes" id="UP000762676">
    <property type="component" value="Unassembled WGS sequence"/>
</dbReference>
<dbReference type="InterPro" id="IPR005225">
    <property type="entry name" value="Small_GTP-bd"/>
</dbReference>
<dbReference type="Gene3D" id="3.30.710.10">
    <property type="entry name" value="Potassium Channel Kv1.1, Chain A"/>
    <property type="match status" value="3"/>
</dbReference>
<comment type="subcellular location">
    <subcellularLocation>
        <location evidence="1">Cell membrane</location>
        <topology evidence="1">Lipid-anchor</topology>
        <orientation evidence="1">Cytoplasmic side</orientation>
    </subcellularLocation>
</comment>
<dbReference type="CDD" id="cd18299">
    <property type="entry name" value="BTB1_POZ_RhoBTB"/>
    <property type="match status" value="1"/>
</dbReference>
<keyword evidence="5" id="KW-0547">Nucleotide-binding</keyword>
<evidence type="ECO:0000313" key="12">
    <source>
        <dbReference type="Proteomes" id="UP000762676"/>
    </source>
</evidence>
<dbReference type="SMART" id="SM00225">
    <property type="entry name" value="BTB"/>
    <property type="match status" value="2"/>
</dbReference>
<keyword evidence="3" id="KW-1003">Cell membrane</keyword>
<dbReference type="GO" id="GO:0003924">
    <property type="term" value="F:GTPase activity"/>
    <property type="evidence" value="ECO:0007669"/>
    <property type="project" value="InterPro"/>
</dbReference>
<evidence type="ECO:0000256" key="1">
    <source>
        <dbReference type="ARBA" id="ARBA00004342"/>
    </source>
</evidence>
<dbReference type="Gene3D" id="3.40.50.300">
    <property type="entry name" value="P-loop containing nucleotide triphosphate hydrolases"/>
    <property type="match status" value="1"/>
</dbReference>
<dbReference type="PANTHER" id="PTHR24072">
    <property type="entry name" value="RHO FAMILY GTPASE"/>
    <property type="match status" value="1"/>
</dbReference>
<dbReference type="InterPro" id="IPR003578">
    <property type="entry name" value="Small_GTPase_Rho"/>
</dbReference>
<comment type="caution">
    <text evidence="11">The sequence shown here is derived from an EMBL/GenBank/DDBJ whole genome shotgun (WGS) entry which is preliminary data.</text>
</comment>
<keyword evidence="12" id="KW-1185">Reference proteome</keyword>
<feature type="domain" description="BTB" evidence="10">
    <location>
        <begin position="417"/>
        <end position="487"/>
    </location>
</feature>
<evidence type="ECO:0000256" key="3">
    <source>
        <dbReference type="ARBA" id="ARBA00022475"/>
    </source>
</evidence>
<sequence>MENIKLVVVGDGAVGKSCLLIAYTTNSFPQEYVPTVFDNYSANVMVGGKPYNLGLWDTAGQEDYDRLRPLSYPQTDVFLICYSVSNPDSLSNVASKWIPEVRHYCPDVPVMLVACKTDLRGKEDSFSGSAKRCVSPEEGMEVAKKVKAAYAETSALLQDGLKTCFDRAVELAMINRKVLKKSKSRSFSFFKSKSAKEDTVLIPPVMPPAGKAPWMEIESSRFDEDWHKCLQDPKFCDVAFIAEGNQKLEAHKVVLCSASPFFCKVLGKEIPNDSQKTAPSDTNTFTKADLNSGKVEGGIALAYLIFFESALKLGILSVEEDKERVVVNLKTDIKAKTFQKILQFLYTGTPRLSDDAEAEVLHDVKRVAGVFKMAELVTICDNIEHEEEFLNPSIGTYLNDEAGARMKDMFLNKQSDSDVVFLVQGQKVYANKVVLCTRSEVMAAMFSGNFRESTEDKLTEIPVPNASLDNFMALLEYLYCDHAPLEDCNDLIGVLKLADENCQSRLVNMCELYISKEVDRACSDRIEKAEIDVIGLLNTAKILNAKQLSDFCRHFISTNYDAFTRRKEFLALESSDRKYVQEHRWPPVSYLKELEAFEKEVNKKGEECAVM</sequence>
<keyword evidence="4" id="KW-0488">Methylation</keyword>
<dbReference type="PRINTS" id="PR00449">
    <property type="entry name" value="RASTRNSFRMNG"/>
</dbReference>
<keyword evidence="6" id="KW-0342">GTP-binding</keyword>
<dbReference type="PROSITE" id="PS51421">
    <property type="entry name" value="RAS"/>
    <property type="match status" value="1"/>
</dbReference>
<dbReference type="EMBL" id="BMAT01009862">
    <property type="protein sequence ID" value="GFS15066.1"/>
    <property type="molecule type" value="Genomic_DNA"/>
</dbReference>
<dbReference type="FunFam" id="3.30.710.10:FF:000202">
    <property type="entry name" value="Predicted protein"/>
    <property type="match status" value="1"/>
</dbReference>
<dbReference type="CDD" id="cd00157">
    <property type="entry name" value="Rho"/>
    <property type="match status" value="1"/>
</dbReference>
<dbReference type="SMART" id="SM00174">
    <property type="entry name" value="RHO"/>
    <property type="match status" value="1"/>
</dbReference>
<dbReference type="SMART" id="SM00175">
    <property type="entry name" value="RAB"/>
    <property type="match status" value="1"/>
</dbReference>
<dbReference type="GO" id="GO:0007264">
    <property type="term" value="P:small GTPase-mediated signal transduction"/>
    <property type="evidence" value="ECO:0007669"/>
    <property type="project" value="InterPro"/>
</dbReference>
<keyword evidence="8" id="KW-0449">Lipoprotein</keyword>
<evidence type="ECO:0000256" key="8">
    <source>
        <dbReference type="ARBA" id="ARBA00023288"/>
    </source>
</evidence>
<dbReference type="SUPFAM" id="SSF54695">
    <property type="entry name" value="POZ domain"/>
    <property type="match status" value="2"/>
</dbReference>
<gene>
    <name evidence="11" type="ORF">ElyMa_004922300</name>
</gene>
<evidence type="ECO:0000256" key="7">
    <source>
        <dbReference type="ARBA" id="ARBA00023136"/>
    </source>
</evidence>
<keyword evidence="9" id="KW-0636">Prenylation</keyword>
<dbReference type="Pfam" id="PF00071">
    <property type="entry name" value="Ras"/>
    <property type="match status" value="1"/>
</dbReference>
<accession>A0AAV4J303</accession>
<proteinExistence type="inferred from homology"/>
<dbReference type="Pfam" id="PF00651">
    <property type="entry name" value="BTB"/>
    <property type="match status" value="3"/>
</dbReference>
<protein>
    <submittedName>
        <fullName evidence="11">Rho-related protein racA</fullName>
    </submittedName>
</protein>
<evidence type="ECO:0000256" key="2">
    <source>
        <dbReference type="ARBA" id="ARBA00010142"/>
    </source>
</evidence>
<dbReference type="FunFam" id="3.40.50.300:FF:000983">
    <property type="entry name" value="Rho family GTPase"/>
    <property type="match status" value="1"/>
</dbReference>
<organism evidence="11 12">
    <name type="scientific">Elysia marginata</name>
    <dbReference type="NCBI Taxonomy" id="1093978"/>
    <lineage>
        <taxon>Eukaryota</taxon>
        <taxon>Metazoa</taxon>
        <taxon>Spiralia</taxon>
        <taxon>Lophotrochozoa</taxon>
        <taxon>Mollusca</taxon>
        <taxon>Gastropoda</taxon>
        <taxon>Heterobranchia</taxon>
        <taxon>Euthyneura</taxon>
        <taxon>Panpulmonata</taxon>
        <taxon>Sacoglossa</taxon>
        <taxon>Placobranchoidea</taxon>
        <taxon>Plakobranchidae</taxon>
        <taxon>Elysia</taxon>
    </lineage>
</organism>
<dbReference type="AlphaFoldDB" id="A0AAV4J303"/>
<dbReference type="InterPro" id="IPR027417">
    <property type="entry name" value="P-loop_NTPase"/>
</dbReference>
<keyword evidence="7" id="KW-0472">Membrane</keyword>
<name>A0AAV4J303_9GAST</name>
<dbReference type="CDD" id="cd18499">
    <property type="entry name" value="BACK_RHOBTB"/>
    <property type="match status" value="1"/>
</dbReference>
<dbReference type="SUPFAM" id="SSF52540">
    <property type="entry name" value="P-loop containing nucleoside triphosphate hydrolases"/>
    <property type="match status" value="1"/>
</dbReference>
<dbReference type="SMART" id="SM00173">
    <property type="entry name" value="RAS"/>
    <property type="match status" value="1"/>
</dbReference>
<dbReference type="PROSITE" id="PS50097">
    <property type="entry name" value="BTB"/>
    <property type="match status" value="2"/>
</dbReference>
<dbReference type="NCBIfam" id="TIGR00231">
    <property type="entry name" value="small_GTP"/>
    <property type="match status" value="1"/>
</dbReference>
<dbReference type="PROSITE" id="PS51420">
    <property type="entry name" value="RHO"/>
    <property type="match status" value="1"/>
</dbReference>
<feature type="domain" description="BTB" evidence="10">
    <location>
        <begin position="236"/>
        <end position="354"/>
    </location>
</feature>